<keyword evidence="1" id="KW-0472">Membrane</keyword>
<proteinExistence type="predicted"/>
<dbReference type="Proteomes" id="UP001500101">
    <property type="component" value="Unassembled WGS sequence"/>
</dbReference>
<organism evidence="2 3">
    <name type="scientific">Sphingobacterium kyonggiense</name>
    <dbReference type="NCBI Taxonomy" id="714075"/>
    <lineage>
        <taxon>Bacteria</taxon>
        <taxon>Pseudomonadati</taxon>
        <taxon>Bacteroidota</taxon>
        <taxon>Sphingobacteriia</taxon>
        <taxon>Sphingobacteriales</taxon>
        <taxon>Sphingobacteriaceae</taxon>
        <taxon>Sphingobacterium</taxon>
    </lineage>
</organism>
<evidence type="ECO:0000313" key="3">
    <source>
        <dbReference type="Proteomes" id="UP001500101"/>
    </source>
</evidence>
<reference evidence="3" key="1">
    <citation type="journal article" date="2019" name="Int. J. Syst. Evol. Microbiol.">
        <title>The Global Catalogue of Microorganisms (GCM) 10K type strain sequencing project: providing services to taxonomists for standard genome sequencing and annotation.</title>
        <authorList>
            <consortium name="The Broad Institute Genomics Platform"/>
            <consortium name="The Broad Institute Genome Sequencing Center for Infectious Disease"/>
            <person name="Wu L."/>
            <person name="Ma J."/>
        </authorList>
    </citation>
    <scope>NUCLEOTIDE SEQUENCE [LARGE SCALE GENOMIC DNA]</scope>
    <source>
        <strain evidence="3">JCM 16704</strain>
    </source>
</reference>
<evidence type="ECO:0000313" key="2">
    <source>
        <dbReference type="EMBL" id="GAA4133922.1"/>
    </source>
</evidence>
<protein>
    <submittedName>
        <fullName evidence="2">Uncharacterized protein</fullName>
    </submittedName>
</protein>
<feature type="transmembrane region" description="Helical" evidence="1">
    <location>
        <begin position="239"/>
        <end position="257"/>
    </location>
</feature>
<feature type="transmembrane region" description="Helical" evidence="1">
    <location>
        <begin position="113"/>
        <end position="130"/>
    </location>
</feature>
<dbReference type="EMBL" id="BAAAZI010000004">
    <property type="protein sequence ID" value="GAA4133922.1"/>
    <property type="molecule type" value="Genomic_DNA"/>
</dbReference>
<gene>
    <name evidence="2" type="ORF">GCM10022216_06410</name>
</gene>
<evidence type="ECO:0000256" key="1">
    <source>
        <dbReference type="SAM" id="Phobius"/>
    </source>
</evidence>
<feature type="transmembrane region" description="Helical" evidence="1">
    <location>
        <begin position="184"/>
        <end position="201"/>
    </location>
</feature>
<keyword evidence="1" id="KW-1133">Transmembrane helix</keyword>
<name>A0ABP7YCH5_9SPHI</name>
<keyword evidence="3" id="KW-1185">Reference proteome</keyword>
<feature type="transmembrane region" description="Helical" evidence="1">
    <location>
        <begin position="208"/>
        <end position="227"/>
    </location>
</feature>
<accession>A0ABP7YCH5</accession>
<feature type="transmembrane region" description="Helical" evidence="1">
    <location>
        <begin position="51"/>
        <end position="70"/>
    </location>
</feature>
<feature type="transmembrane region" description="Helical" evidence="1">
    <location>
        <begin position="151"/>
        <end position="172"/>
    </location>
</feature>
<dbReference type="RefSeq" id="WP_344673239.1">
    <property type="nucleotide sequence ID" value="NZ_BAAAZI010000004.1"/>
</dbReference>
<keyword evidence="1" id="KW-0812">Transmembrane</keyword>
<comment type="caution">
    <text evidence="2">The sequence shown here is derived from an EMBL/GenBank/DDBJ whole genome shotgun (WGS) entry which is preliminary data.</text>
</comment>
<sequence length="277" mass="31138">MSTAKTLALLNCIIVTINFSWIILIDNSYFFGHSINSAISEYPTYLTPDAITFKIWSFLAANMILVGILMYIASKNEQENIRTLKKVEKIGNLLLLNQLFCGMSMVLKLNDQFILSVICSVGCLITILLINRKIEIHKLVSNSITRYFIRLGFGVYTGWMIVIAAFNSVIIVTKYDLISNSIEMFGLNLAILVAATIYSIYYTISHNLPAVSVVMAWGVFGILLKNINSPFYIQPDMKPYLFILLAVTVLSSAYSFYRCNVRRGTAVDFNENPPSIS</sequence>
<feature type="transmembrane region" description="Helical" evidence="1">
    <location>
        <begin position="7"/>
        <end position="31"/>
    </location>
</feature>
<feature type="transmembrane region" description="Helical" evidence="1">
    <location>
        <begin position="90"/>
        <end position="107"/>
    </location>
</feature>